<evidence type="ECO:0000256" key="5">
    <source>
        <dbReference type="ARBA" id="ARBA00035167"/>
    </source>
</evidence>
<dbReference type="EMBL" id="CP036316">
    <property type="protein sequence ID" value="QDT65693.1"/>
    <property type="molecule type" value="Genomic_DNA"/>
</dbReference>
<protein>
    <recommendedName>
        <fullName evidence="5 7">Small ribosomal subunit protein uS14</fullName>
    </recommendedName>
</protein>
<sequence>MASKGKIEKMKRNAKLIAKYAEKRKKLKEAEDWDGLARLPRNSSPTRYRRHCRLTGRMRGVYRKFQISRIMLRDMALDGLIPGMKKASW</sequence>
<dbReference type="OrthoDB" id="9810484at2"/>
<dbReference type="Gene3D" id="4.10.830.10">
    <property type="entry name" value="30s Ribosomal Protein S14, Chain N"/>
    <property type="match status" value="1"/>
</dbReference>
<dbReference type="PANTHER" id="PTHR19836">
    <property type="entry name" value="30S RIBOSOMAL PROTEIN S14"/>
    <property type="match status" value="1"/>
</dbReference>
<dbReference type="HAMAP" id="MF_00537">
    <property type="entry name" value="Ribosomal_uS14_1"/>
    <property type="match status" value="1"/>
</dbReference>
<dbReference type="PROSITE" id="PS00527">
    <property type="entry name" value="RIBOSOMAL_S14"/>
    <property type="match status" value="1"/>
</dbReference>
<keyword evidence="7" id="KW-0699">rRNA-binding</keyword>
<comment type="similarity">
    <text evidence="2 7">Belongs to the universal ribosomal protein uS14 family.</text>
</comment>
<evidence type="ECO:0000313" key="9">
    <source>
        <dbReference type="Proteomes" id="UP000319976"/>
    </source>
</evidence>
<dbReference type="SUPFAM" id="SSF57716">
    <property type="entry name" value="Glucocorticoid receptor-like (DNA-binding domain)"/>
    <property type="match status" value="1"/>
</dbReference>
<comment type="function">
    <text evidence="1 7">Binds 16S rRNA, required for the assembly of 30S particles and may also be responsible for determining the conformation of the 16S rRNA at the A site.</text>
</comment>
<reference evidence="8 9" key="1">
    <citation type="submission" date="2019-02" db="EMBL/GenBank/DDBJ databases">
        <title>Deep-cultivation of Planctomycetes and their phenomic and genomic characterization uncovers novel biology.</title>
        <authorList>
            <person name="Wiegand S."/>
            <person name="Jogler M."/>
            <person name="Boedeker C."/>
            <person name="Pinto D."/>
            <person name="Vollmers J."/>
            <person name="Rivas-Marin E."/>
            <person name="Kohn T."/>
            <person name="Peeters S.H."/>
            <person name="Heuer A."/>
            <person name="Rast P."/>
            <person name="Oberbeckmann S."/>
            <person name="Bunk B."/>
            <person name="Jeske O."/>
            <person name="Meyerdierks A."/>
            <person name="Storesund J.E."/>
            <person name="Kallscheuer N."/>
            <person name="Luecker S."/>
            <person name="Lage O.M."/>
            <person name="Pohl T."/>
            <person name="Merkel B.J."/>
            <person name="Hornburger P."/>
            <person name="Mueller R.-W."/>
            <person name="Bruemmer F."/>
            <person name="Labrenz M."/>
            <person name="Spormann A.M."/>
            <person name="Op den Camp H."/>
            <person name="Overmann J."/>
            <person name="Amann R."/>
            <person name="Jetten M.S.M."/>
            <person name="Mascher T."/>
            <person name="Medema M.H."/>
            <person name="Devos D.P."/>
            <person name="Kaster A.-K."/>
            <person name="Ovreas L."/>
            <person name="Rohde M."/>
            <person name="Galperin M.Y."/>
            <person name="Jogler C."/>
        </authorList>
    </citation>
    <scope>NUCLEOTIDE SEQUENCE [LARGE SCALE GENOMIC DNA]</scope>
    <source>
        <strain evidence="8 9">V22</strain>
    </source>
</reference>
<dbReference type="InterPro" id="IPR001209">
    <property type="entry name" value="Ribosomal_uS14"/>
</dbReference>
<dbReference type="RefSeq" id="WP_145264036.1">
    <property type="nucleotide sequence ID" value="NZ_CP036316.1"/>
</dbReference>
<evidence type="ECO:0000313" key="8">
    <source>
        <dbReference type="EMBL" id="QDT65693.1"/>
    </source>
</evidence>
<comment type="subunit">
    <text evidence="6 7">Part of the 30S ribosomal subunit. Contacts proteins S3 and S10.</text>
</comment>
<dbReference type="GO" id="GO:0003735">
    <property type="term" value="F:structural constituent of ribosome"/>
    <property type="evidence" value="ECO:0007669"/>
    <property type="project" value="InterPro"/>
</dbReference>
<dbReference type="Proteomes" id="UP000319976">
    <property type="component" value="Chromosome"/>
</dbReference>
<keyword evidence="9" id="KW-1185">Reference proteome</keyword>
<keyword evidence="4 7" id="KW-0687">Ribonucleoprotein</keyword>
<evidence type="ECO:0000256" key="3">
    <source>
        <dbReference type="ARBA" id="ARBA00022980"/>
    </source>
</evidence>
<evidence type="ECO:0000256" key="4">
    <source>
        <dbReference type="ARBA" id="ARBA00023274"/>
    </source>
</evidence>
<dbReference type="InterPro" id="IPR018271">
    <property type="entry name" value="Ribosomal_uS14_CS"/>
</dbReference>
<organism evidence="8 9">
    <name type="scientific">Calycomorphotria hydatis</name>
    <dbReference type="NCBI Taxonomy" id="2528027"/>
    <lineage>
        <taxon>Bacteria</taxon>
        <taxon>Pseudomonadati</taxon>
        <taxon>Planctomycetota</taxon>
        <taxon>Planctomycetia</taxon>
        <taxon>Planctomycetales</taxon>
        <taxon>Planctomycetaceae</taxon>
        <taxon>Calycomorphotria</taxon>
    </lineage>
</organism>
<dbReference type="InterPro" id="IPR023036">
    <property type="entry name" value="Ribosomal_uS14_bac/plastid"/>
</dbReference>
<dbReference type="Pfam" id="PF00253">
    <property type="entry name" value="Ribosomal_S14"/>
    <property type="match status" value="1"/>
</dbReference>
<proteinExistence type="inferred from homology"/>
<keyword evidence="3 7" id="KW-0689">Ribosomal protein</keyword>
<gene>
    <name evidence="8" type="primary">rpsN2</name>
    <name evidence="7" type="synonym">rpsN</name>
    <name evidence="8" type="ORF">V22_29530</name>
</gene>
<accession>A0A517TBD8</accession>
<dbReference type="NCBIfam" id="NF006477">
    <property type="entry name" value="PRK08881.1"/>
    <property type="match status" value="1"/>
</dbReference>
<dbReference type="GO" id="GO:0015935">
    <property type="term" value="C:small ribosomal subunit"/>
    <property type="evidence" value="ECO:0007669"/>
    <property type="project" value="TreeGrafter"/>
</dbReference>
<dbReference type="PANTHER" id="PTHR19836:SF19">
    <property type="entry name" value="SMALL RIBOSOMAL SUBUNIT PROTEIN US14M"/>
    <property type="match status" value="1"/>
</dbReference>
<evidence type="ECO:0000256" key="2">
    <source>
        <dbReference type="ARBA" id="ARBA00009083"/>
    </source>
</evidence>
<dbReference type="KEGG" id="chya:V22_29530"/>
<keyword evidence="7" id="KW-0694">RNA-binding</keyword>
<dbReference type="InterPro" id="IPR043140">
    <property type="entry name" value="Ribosomal_uS14_sf"/>
</dbReference>
<dbReference type="GO" id="GO:0005737">
    <property type="term" value="C:cytoplasm"/>
    <property type="evidence" value="ECO:0007669"/>
    <property type="project" value="UniProtKB-ARBA"/>
</dbReference>
<evidence type="ECO:0000256" key="1">
    <source>
        <dbReference type="ARBA" id="ARBA00003686"/>
    </source>
</evidence>
<evidence type="ECO:0000256" key="7">
    <source>
        <dbReference type="HAMAP-Rule" id="MF_00537"/>
    </source>
</evidence>
<evidence type="ECO:0000256" key="6">
    <source>
        <dbReference type="ARBA" id="ARBA00047110"/>
    </source>
</evidence>
<dbReference type="GO" id="GO:0006412">
    <property type="term" value="P:translation"/>
    <property type="evidence" value="ECO:0007669"/>
    <property type="project" value="UniProtKB-UniRule"/>
</dbReference>
<dbReference type="AlphaFoldDB" id="A0A517TBD8"/>
<dbReference type="GO" id="GO:0019843">
    <property type="term" value="F:rRNA binding"/>
    <property type="evidence" value="ECO:0007669"/>
    <property type="project" value="UniProtKB-UniRule"/>
</dbReference>
<name>A0A517TBD8_9PLAN</name>